<feature type="chain" id="PRO_5045413568" evidence="1">
    <location>
        <begin position="29"/>
        <end position="637"/>
    </location>
</feature>
<dbReference type="Proteomes" id="UP001419910">
    <property type="component" value="Unassembled WGS sequence"/>
</dbReference>
<proteinExistence type="predicted"/>
<feature type="domain" description="PLL-like beta propeller" evidence="2">
    <location>
        <begin position="357"/>
        <end position="419"/>
    </location>
</feature>
<organism evidence="3 4">
    <name type="scientific">Sphingomonas oligophenolica</name>
    <dbReference type="NCBI Taxonomy" id="301154"/>
    <lineage>
        <taxon>Bacteria</taxon>
        <taxon>Pseudomonadati</taxon>
        <taxon>Pseudomonadota</taxon>
        <taxon>Alphaproteobacteria</taxon>
        <taxon>Sphingomonadales</taxon>
        <taxon>Sphingomonadaceae</taxon>
        <taxon>Sphingomonas</taxon>
    </lineage>
</organism>
<dbReference type="Gene3D" id="2.120.10.70">
    <property type="entry name" value="Fucose-specific lectin"/>
    <property type="match status" value="1"/>
</dbReference>
<evidence type="ECO:0000256" key="1">
    <source>
        <dbReference type="SAM" id="SignalP"/>
    </source>
</evidence>
<dbReference type="InterPro" id="IPR058502">
    <property type="entry name" value="PLL-like_beta-prop"/>
</dbReference>
<keyword evidence="4" id="KW-1185">Reference proteome</keyword>
<comment type="caution">
    <text evidence="3">The sequence shown here is derived from an EMBL/GenBank/DDBJ whole genome shotgun (WGS) entry which is preliminary data.</text>
</comment>
<accession>A0ABU9XY86</accession>
<reference evidence="3 4" key="1">
    <citation type="submission" date="2024-05" db="EMBL/GenBank/DDBJ databases">
        <authorList>
            <person name="Liu Q."/>
            <person name="Xin Y.-H."/>
        </authorList>
    </citation>
    <scope>NUCLEOTIDE SEQUENCE [LARGE SCALE GENOMIC DNA]</scope>
    <source>
        <strain evidence="3 4">CGMCC 1.10181</strain>
    </source>
</reference>
<dbReference type="EMBL" id="JBDIME010000002">
    <property type="protein sequence ID" value="MEN2788504.1"/>
    <property type="molecule type" value="Genomic_DNA"/>
</dbReference>
<dbReference type="RefSeq" id="WP_343890508.1">
    <property type="nucleotide sequence ID" value="NZ_BAAAEH010000035.1"/>
</dbReference>
<sequence length="637" mass="67460">MTAGAKPAGRFRRRVAICVAALVSTSLAATPANAQFDILLTFVSKGYDAYKLIQNKPSDLSVLQALITQSKAQIIAEIDGITAATIASCAQTAVDTFQIIDQLSPDNQQAFAISADQCVNDAQAQIAAAGPATDKRAVDKMGFALNLVGPIALAAKVHVGLPTDTLRLHILQANQQLISKLAPTCDVSIDNPDDLPTFSGTVTGHGACYNFTVPTPARVEVGERGGVFYLPHGPGRAFLYWPLLGKAYPDDDLLWWRGHTAFFARGVDFSIAAAEAMQGTSWQIAHVALDRLEPDSGPVASPVAMTMYANIIYKPMDAFLAGGSSSYQGTLNPVPSGPNPSFSGWKGEDGAFVSMAAGANADGRVETFGISRIGGIYHRWELSPGDGSRWSGMAQMDGQLNSIAVARNHNGTLQVFGTNQFGNIFTRNQVLGGDQEASVQRNPPLPATDTWTPWKQLDGALAQVAAVTGTDGLIHLLGVNSAGQLFHRQQNTRDATDPTASGAWSGWTQIDVPAPMRAIAATLDLGGRVNIFCLTRDDRIFQRVKLGSGNLYTGWAQIPGSLHNIAAMKQGGGAGMLVLMGIAADGRMYRATSYGLLTGAPGSNMPGPWNAWASLPSPLRRLPPINPVVLHPVLVQP</sequence>
<protein>
    <submittedName>
        <fullName evidence="3">Tectonin domain-containing protein</fullName>
    </submittedName>
</protein>
<evidence type="ECO:0000313" key="3">
    <source>
        <dbReference type="EMBL" id="MEN2788504.1"/>
    </source>
</evidence>
<gene>
    <name evidence="3" type="ORF">ABC974_02610</name>
</gene>
<dbReference type="SUPFAM" id="SSF89372">
    <property type="entry name" value="Fucose-specific lectin"/>
    <property type="match status" value="1"/>
</dbReference>
<dbReference type="InterPro" id="IPR006624">
    <property type="entry name" value="Beta-propeller_rpt_TECPR"/>
</dbReference>
<keyword evidence="1" id="KW-0732">Signal</keyword>
<feature type="signal peptide" evidence="1">
    <location>
        <begin position="1"/>
        <end position="28"/>
    </location>
</feature>
<evidence type="ECO:0000313" key="4">
    <source>
        <dbReference type="Proteomes" id="UP001419910"/>
    </source>
</evidence>
<dbReference type="Pfam" id="PF19193">
    <property type="entry name" value="Tectonin"/>
    <property type="match status" value="1"/>
</dbReference>
<dbReference type="Pfam" id="PF26607">
    <property type="entry name" value="DUF8189"/>
    <property type="match status" value="1"/>
</dbReference>
<evidence type="ECO:0000259" key="2">
    <source>
        <dbReference type="Pfam" id="PF26607"/>
    </source>
</evidence>
<name>A0ABU9XY86_9SPHN</name>